<keyword evidence="3" id="KW-1003">Cell membrane</keyword>
<dbReference type="InterPro" id="IPR036259">
    <property type="entry name" value="MFS_trans_sf"/>
</dbReference>
<dbReference type="AlphaFoldDB" id="A0A4Z1CU00"/>
<dbReference type="SUPFAM" id="SSF103473">
    <property type="entry name" value="MFS general substrate transporter"/>
    <property type="match status" value="1"/>
</dbReference>
<evidence type="ECO:0000256" key="5">
    <source>
        <dbReference type="ARBA" id="ARBA00022989"/>
    </source>
</evidence>
<name>A0A4Z1CU00_9ACTN</name>
<evidence type="ECO:0000259" key="9">
    <source>
        <dbReference type="PROSITE" id="PS50850"/>
    </source>
</evidence>
<dbReference type="Proteomes" id="UP000298159">
    <property type="component" value="Unassembled WGS sequence"/>
</dbReference>
<feature type="transmembrane region" description="Helical" evidence="8">
    <location>
        <begin position="381"/>
        <end position="400"/>
    </location>
</feature>
<dbReference type="Gene3D" id="1.20.1250.20">
    <property type="entry name" value="MFS general substrate transporter like domains"/>
    <property type="match status" value="1"/>
</dbReference>
<dbReference type="Pfam" id="PF05977">
    <property type="entry name" value="MFS_3"/>
    <property type="match status" value="1"/>
</dbReference>
<feature type="domain" description="Major facilitator superfamily (MFS) profile" evidence="9">
    <location>
        <begin position="1"/>
        <end position="403"/>
    </location>
</feature>
<protein>
    <submittedName>
        <fullName evidence="10">MFS transporter</fullName>
    </submittedName>
</protein>
<evidence type="ECO:0000256" key="8">
    <source>
        <dbReference type="SAM" id="Phobius"/>
    </source>
</evidence>
<dbReference type="GO" id="GO:0022857">
    <property type="term" value="F:transmembrane transporter activity"/>
    <property type="evidence" value="ECO:0007669"/>
    <property type="project" value="InterPro"/>
</dbReference>
<feature type="transmembrane region" description="Helical" evidence="8">
    <location>
        <begin position="85"/>
        <end position="101"/>
    </location>
</feature>
<keyword evidence="11" id="KW-1185">Reference proteome</keyword>
<feature type="region of interest" description="Disordered" evidence="7">
    <location>
        <begin position="406"/>
        <end position="509"/>
    </location>
</feature>
<dbReference type="GO" id="GO:0005886">
    <property type="term" value="C:plasma membrane"/>
    <property type="evidence" value="ECO:0007669"/>
    <property type="project" value="UniProtKB-SubCell"/>
</dbReference>
<accession>A0A4Z1CU00</accession>
<dbReference type="InterPro" id="IPR020846">
    <property type="entry name" value="MFS_dom"/>
</dbReference>
<dbReference type="PROSITE" id="PS50850">
    <property type="entry name" value="MFS"/>
    <property type="match status" value="1"/>
</dbReference>
<proteinExistence type="predicted"/>
<keyword evidence="2" id="KW-0813">Transport</keyword>
<dbReference type="PANTHER" id="PTHR23513:SF6">
    <property type="entry name" value="MAJOR FACILITATOR SUPERFAMILY ASSOCIATED DOMAIN-CONTAINING PROTEIN"/>
    <property type="match status" value="1"/>
</dbReference>
<feature type="transmembrane region" description="Helical" evidence="8">
    <location>
        <begin position="292"/>
        <end position="313"/>
    </location>
</feature>
<reference evidence="10 11" key="1">
    <citation type="submission" date="2019-04" db="EMBL/GenBank/DDBJ databases">
        <title>Streptomyces sp. nov. Bv016 isolated from bark of Buahinia variegata.</title>
        <authorList>
            <person name="Kanchanasin P."/>
            <person name="Tanasupawat S."/>
            <person name="Yuki M."/>
            <person name="Kudo T."/>
        </authorList>
    </citation>
    <scope>NUCLEOTIDE SEQUENCE [LARGE SCALE GENOMIC DNA]</scope>
    <source>
        <strain evidence="10 11">Bv016</strain>
    </source>
</reference>
<feature type="transmembrane region" description="Helical" evidence="8">
    <location>
        <begin position="175"/>
        <end position="192"/>
    </location>
</feature>
<keyword evidence="4 8" id="KW-0812">Transmembrane</keyword>
<dbReference type="RefSeq" id="WP_135788842.1">
    <property type="nucleotide sequence ID" value="NZ_SRRT01000012.1"/>
</dbReference>
<evidence type="ECO:0000256" key="1">
    <source>
        <dbReference type="ARBA" id="ARBA00004651"/>
    </source>
</evidence>
<feature type="transmembrane region" description="Helical" evidence="8">
    <location>
        <begin position="107"/>
        <end position="130"/>
    </location>
</feature>
<evidence type="ECO:0000256" key="2">
    <source>
        <dbReference type="ARBA" id="ARBA00022448"/>
    </source>
</evidence>
<feature type="compositionally biased region" description="Low complexity" evidence="7">
    <location>
        <begin position="406"/>
        <end position="420"/>
    </location>
</feature>
<feature type="transmembrane region" description="Helical" evidence="8">
    <location>
        <begin position="349"/>
        <end position="375"/>
    </location>
</feature>
<feature type="compositionally biased region" description="Low complexity" evidence="7">
    <location>
        <begin position="442"/>
        <end position="473"/>
    </location>
</feature>
<evidence type="ECO:0000256" key="4">
    <source>
        <dbReference type="ARBA" id="ARBA00022692"/>
    </source>
</evidence>
<evidence type="ECO:0000256" key="7">
    <source>
        <dbReference type="SAM" id="MobiDB-lite"/>
    </source>
</evidence>
<evidence type="ECO:0000313" key="10">
    <source>
        <dbReference type="EMBL" id="TGN72346.1"/>
    </source>
</evidence>
<keyword evidence="5 8" id="KW-1133">Transmembrane helix</keyword>
<dbReference type="CDD" id="cd06173">
    <property type="entry name" value="MFS_MefA_like"/>
    <property type="match status" value="1"/>
</dbReference>
<keyword evidence="6 8" id="KW-0472">Membrane</keyword>
<organism evidence="10 11">
    <name type="scientific">Streptomyces bauhiniae</name>
    <dbReference type="NCBI Taxonomy" id="2340725"/>
    <lineage>
        <taxon>Bacteria</taxon>
        <taxon>Bacillati</taxon>
        <taxon>Actinomycetota</taxon>
        <taxon>Actinomycetes</taxon>
        <taxon>Kitasatosporales</taxon>
        <taxon>Streptomycetaceae</taxon>
        <taxon>Streptomyces</taxon>
    </lineage>
</organism>
<comment type="caution">
    <text evidence="10">The sequence shown here is derived from an EMBL/GenBank/DDBJ whole genome shotgun (WGS) entry which is preliminary data.</text>
</comment>
<feature type="transmembrane region" description="Helical" evidence="8">
    <location>
        <begin position="53"/>
        <end position="73"/>
    </location>
</feature>
<evidence type="ECO:0000313" key="11">
    <source>
        <dbReference type="Proteomes" id="UP000298159"/>
    </source>
</evidence>
<dbReference type="GeneID" id="95451829"/>
<feature type="transmembrane region" description="Helical" evidence="8">
    <location>
        <begin position="229"/>
        <end position="250"/>
    </location>
</feature>
<feature type="transmembrane region" description="Helical" evidence="8">
    <location>
        <begin position="262"/>
        <end position="280"/>
    </location>
</feature>
<dbReference type="InterPro" id="IPR010290">
    <property type="entry name" value="TM_effector"/>
</dbReference>
<feature type="transmembrane region" description="Helical" evidence="8">
    <location>
        <begin position="319"/>
        <end position="337"/>
    </location>
</feature>
<feature type="transmembrane region" description="Helical" evidence="8">
    <location>
        <begin position="151"/>
        <end position="169"/>
    </location>
</feature>
<evidence type="ECO:0000256" key="3">
    <source>
        <dbReference type="ARBA" id="ARBA00022475"/>
    </source>
</evidence>
<comment type="subcellular location">
    <subcellularLocation>
        <location evidence="1">Cell membrane</location>
        <topology evidence="1">Multi-pass membrane protein</topology>
    </subcellularLocation>
</comment>
<dbReference type="PANTHER" id="PTHR23513">
    <property type="entry name" value="INTEGRAL MEMBRANE EFFLUX PROTEIN-RELATED"/>
    <property type="match status" value="1"/>
</dbReference>
<gene>
    <name evidence="10" type="ORF">E5083_30110</name>
</gene>
<sequence length="509" mass="51508">MTATTPQPPAATAAPVWRDVYVLAGMRGLSFAGDIAAATALTLLLQSGGAGSYAVMALLLAAAVPPALLAPVTGRFADRFDSRRLIVTVASLQILACLAMTQTTTPALLIVLAVLLSSGLAFTHPVFAGLPAAMVGKDNVPRASAISQTTAMAGMVIAPGIAGFLTAHFGVRVSLLLDAASFAVVVAGALTIRTRLHHTTPAAPGPATDGQQAAEPAYRVSGDRFLRSILAVSGVVMAAASIINVLIVFYVRDTFGGSEETYGLIMSAWMAGLVPGALLVRRIKKLSHEALLIGSFLCISLGILATGLAPGAWWIVPCYLIGGFGNGAQATVTHIVINLRVPDSHRGRAFAALGAVSNTGPALGYLMGGVILGFIQPRYAFLLAGTCSLLAVLVFHRALLHTAATPTTGPAARPATTDTDTGADRAEPAATAPESAAEDARPGTTPPAASTPGPGTTDPAPVSAPASAASIPRPGTPAPAPAPLPEPALDTVAEPAVLARPVPDKAASR</sequence>
<feature type="compositionally biased region" description="Pro residues" evidence="7">
    <location>
        <begin position="474"/>
        <end position="486"/>
    </location>
</feature>
<dbReference type="EMBL" id="SRRT01000012">
    <property type="protein sequence ID" value="TGN72346.1"/>
    <property type="molecule type" value="Genomic_DNA"/>
</dbReference>
<evidence type="ECO:0000256" key="6">
    <source>
        <dbReference type="ARBA" id="ARBA00023136"/>
    </source>
</evidence>